<reference evidence="1" key="1">
    <citation type="submission" date="2024-09" db="EMBL/GenBank/DDBJ databases">
        <title>Black Yeasts Isolated from many extreme environments.</title>
        <authorList>
            <person name="Coleine C."/>
            <person name="Stajich J.E."/>
            <person name="Selbmann L."/>
        </authorList>
    </citation>
    <scope>NUCLEOTIDE SEQUENCE</scope>
    <source>
        <strain evidence="1">CCFEE 5737</strain>
    </source>
</reference>
<evidence type="ECO:0000313" key="1">
    <source>
        <dbReference type="EMBL" id="KAK3082274.1"/>
    </source>
</evidence>
<sequence length="1117" mass="123744">MKSCLHAHHIAPAALRSTYASVRSISWWSRKTMLSRGDPRFHKLSNDNYRIVKHKLWQALYRKPPTPSKPMCWGSRLSSSWGKPENRQYEKAEPTTTQKRGQSIPDEDHYELSPAERLWRMRMHDLKRRLNEDPFNTMFGWSMDRLAGVKPRWTPVMSNQPRDSRPESPSSNTPNVAPRAESKSARHSSDPLGSTPGDRSDRATTTFEYDPISGRMTPKAFQSSVRTKDVDNSSNRAIEIPVKPFKPRDERRVQPVNVEASQCSSSEYPKPRLGNEVSHDELLRAQNSLMIDTGRDPARDALKNPHVNTTDIEATSAKTWLANNGFANRLPGNQAKPLGTGTPKSDTQSVPVPSRPKLPKDDIDLLDSSDIRARMGRIRHQPSESGEARSLRRSALEESFDLVNKKNVELAGKVLQERANTDARQMVTKSFEIPKESPEASTTPSSKDPLLAKKRRQFLAERFSQPVDKYTAWLPGAPEDYQRSVAAENLHNQYQEKANAMQQVANEVKNLHKLEARLAAISQKLDTNQQASKRAVEVSAAVTKQHKMLEGNDSAAPPKDNVEPTRPEPLEPSISRNVGRPARMQLRKLTAEVVQVDPEEVKRSVEQTAKTNRLQRQLEEEIQSQKTAMQAIEYKPSSSGKPTATEKARNDDWQQARWEAHVTAGRTDPRKLEAEKQKQRDNALVKEIRNIYEEHYGPITAKHQQNDVASSAKAELQVSEPKPFVPQATMVEPKKYTELTEEDKKSLDAYSMFFPSEAQVDEPSSIDKPTEENVARPASLQEHNKREADKYMTTLPSDHAEKGSPSETTPITQIPHPTLLEASSPTRPETAANVTQSTGTSSVPAEASLLASDPTDVRGSATLHPTSTEAVYRVLAYDPSSKTITAATTSSSSSSSSDAPIPLTIALTKLSYPAKFLPHLPTLRETGFEPVKAADNLLILKKIKDVPLSKQTEGEHTPEPASAKKLWADDVNPVDGTTTAAVAAAQNPAGNFASPTGFVNHDVYEPPSSFSSSFSPPSSTSSSSTGAVGRGSAASGSVAGQYPRPRRLEPVFSGKRHGHGNGDGKKERRRRKRWGRRVLFHGATAVVALYAAGAWAEWQRGREWERAKARGVGCIGE</sequence>
<proteinExistence type="predicted"/>
<gene>
    <name evidence="1" type="ORF">LTS18_007830</name>
</gene>
<dbReference type="EMBL" id="JAWDJW010000002">
    <property type="protein sequence ID" value="KAK3082274.1"/>
    <property type="molecule type" value="Genomic_DNA"/>
</dbReference>
<protein>
    <submittedName>
        <fullName evidence="1">Uncharacterized protein</fullName>
    </submittedName>
</protein>
<comment type="caution">
    <text evidence="1">The sequence shown here is derived from an EMBL/GenBank/DDBJ whole genome shotgun (WGS) entry which is preliminary data.</text>
</comment>
<name>A0ACC3E059_9PEZI</name>
<dbReference type="Proteomes" id="UP001186974">
    <property type="component" value="Unassembled WGS sequence"/>
</dbReference>
<organism evidence="1 2">
    <name type="scientific">Coniosporium uncinatum</name>
    <dbReference type="NCBI Taxonomy" id="93489"/>
    <lineage>
        <taxon>Eukaryota</taxon>
        <taxon>Fungi</taxon>
        <taxon>Dikarya</taxon>
        <taxon>Ascomycota</taxon>
        <taxon>Pezizomycotina</taxon>
        <taxon>Dothideomycetes</taxon>
        <taxon>Dothideomycetes incertae sedis</taxon>
        <taxon>Coniosporium</taxon>
    </lineage>
</organism>
<evidence type="ECO:0000313" key="2">
    <source>
        <dbReference type="Proteomes" id="UP001186974"/>
    </source>
</evidence>
<accession>A0ACC3E059</accession>
<keyword evidence="2" id="KW-1185">Reference proteome</keyword>